<evidence type="ECO:0000256" key="2">
    <source>
        <dbReference type="ARBA" id="ARBA00022448"/>
    </source>
</evidence>
<feature type="transmembrane region" description="Helical" evidence="8">
    <location>
        <begin position="40"/>
        <end position="59"/>
    </location>
</feature>
<dbReference type="InterPro" id="IPR035906">
    <property type="entry name" value="MetI-like_sf"/>
</dbReference>
<dbReference type="SUPFAM" id="SSF161098">
    <property type="entry name" value="MetI-like"/>
    <property type="match status" value="2"/>
</dbReference>
<keyword evidence="6 8" id="KW-1133">Transmembrane helix</keyword>
<dbReference type="Gene3D" id="1.10.3720.10">
    <property type="entry name" value="MetI-like"/>
    <property type="match status" value="2"/>
</dbReference>
<dbReference type="AlphaFoldDB" id="L2F9N5"/>
<dbReference type="FunFam" id="1.10.3720.10:FF:000088">
    <property type="entry name" value="Iron(III) ABC transporter, permease protein"/>
    <property type="match status" value="1"/>
</dbReference>
<feature type="transmembrane region" description="Helical" evidence="8">
    <location>
        <begin position="176"/>
        <end position="200"/>
    </location>
</feature>
<keyword evidence="3" id="KW-1003">Cell membrane</keyword>
<keyword evidence="11" id="KW-1185">Reference proteome</keyword>
<dbReference type="PANTHER" id="PTHR43357">
    <property type="entry name" value="INNER MEMBRANE ABC TRANSPORTER PERMEASE PROTEIN YDCV"/>
    <property type="match status" value="1"/>
</dbReference>
<dbReference type="InterPro" id="IPR000515">
    <property type="entry name" value="MetI-like"/>
</dbReference>
<dbReference type="PROSITE" id="PS50928">
    <property type="entry name" value="ABC_TM1"/>
    <property type="match status" value="2"/>
</dbReference>
<keyword evidence="2 8" id="KW-0813">Transport</keyword>
<protein>
    <submittedName>
        <fullName evidence="10">Iron ABC transporter membrane permease FbpB</fullName>
    </submittedName>
</protein>
<evidence type="ECO:0000256" key="4">
    <source>
        <dbReference type="ARBA" id="ARBA00022519"/>
    </source>
</evidence>
<feature type="transmembrane region" description="Helical" evidence="8">
    <location>
        <begin position="341"/>
        <end position="368"/>
    </location>
</feature>
<proteinExistence type="inferred from homology"/>
<dbReference type="GO" id="GO:0055085">
    <property type="term" value="P:transmembrane transport"/>
    <property type="evidence" value="ECO:0007669"/>
    <property type="project" value="InterPro"/>
</dbReference>
<dbReference type="STRING" id="1230338.MOMA_05100"/>
<keyword evidence="7 8" id="KW-0472">Membrane</keyword>
<feature type="transmembrane region" description="Helical" evidence="8">
    <location>
        <begin position="498"/>
        <end position="517"/>
    </location>
</feature>
<evidence type="ECO:0000256" key="7">
    <source>
        <dbReference type="ARBA" id="ARBA00023136"/>
    </source>
</evidence>
<dbReference type="EMBL" id="ANIN01000001">
    <property type="protein sequence ID" value="ELA09752.1"/>
    <property type="molecule type" value="Genomic_DNA"/>
</dbReference>
<evidence type="ECO:0000256" key="3">
    <source>
        <dbReference type="ARBA" id="ARBA00022475"/>
    </source>
</evidence>
<organism evidence="10 11">
    <name type="scientific">Moraxella macacae 0408225</name>
    <dbReference type="NCBI Taxonomy" id="1230338"/>
    <lineage>
        <taxon>Bacteria</taxon>
        <taxon>Pseudomonadati</taxon>
        <taxon>Pseudomonadota</taxon>
        <taxon>Gammaproteobacteria</taxon>
        <taxon>Moraxellales</taxon>
        <taxon>Moraxellaceae</taxon>
        <taxon>Moraxella</taxon>
    </lineage>
</organism>
<feature type="transmembrane region" description="Helical" evidence="8">
    <location>
        <begin position="306"/>
        <end position="329"/>
    </location>
</feature>
<evidence type="ECO:0000313" key="10">
    <source>
        <dbReference type="EMBL" id="ELA09752.1"/>
    </source>
</evidence>
<sequence length="522" mass="58326">MALVLIPVLVILLGFSEIDREIWDFLWEFQLPLLIKNTLFLMMAVGIGVVFLGTTTAWLTTMYDFVGRRVFFWAMMLPLAVPAYVLAFTQLGMVDYAGSINTFFRETYQIKQFIPDMRNGYFLSVVMSLTFYPYVYLLARNAFMSMGSRSLEVGASLGLNPMQSFFKIALPMARPWLVGGLILALMEVLADFGAVSVFGFETFSTAIYEAWFGFYSIETAKQLASLLIIFVFLLIALEQLSRGKRRFHTNKSTNYRQQLPKKYGILAFCYCGLILALAFIIPIIQLGVWAVRTWDQIANEQLVEQAMYSLLASGLSAVLIAFVAFLLALSKRMDNSVFALIASRIATLGYGIPSSVLAVGVFVPIAFIDNYLIDWLSPIISPDEPLTGVIKGTIVVVLTAYLIRFLALGLSSVEAGFERIRPSLTEACVSLGVTGFAMIWRVYLPLLKSSMGVAMLMVFVDVMKEMPMTLMTKPYDWQTLATIIYAYTSEGRFDQASLPALLIVFTGLIPVILFSKINDSNH</sequence>
<name>L2F9N5_9GAMM</name>
<feature type="domain" description="ABC transmembrane type-1" evidence="9">
    <location>
        <begin position="306"/>
        <end position="514"/>
    </location>
</feature>
<evidence type="ECO:0000256" key="5">
    <source>
        <dbReference type="ARBA" id="ARBA00022692"/>
    </source>
</evidence>
<keyword evidence="5 8" id="KW-0812">Transmembrane</keyword>
<feature type="transmembrane region" description="Helical" evidence="8">
    <location>
        <begin position="121"/>
        <end position="139"/>
    </location>
</feature>
<feature type="transmembrane region" description="Helical" evidence="8">
    <location>
        <begin position="388"/>
        <end position="411"/>
    </location>
</feature>
<evidence type="ECO:0000256" key="8">
    <source>
        <dbReference type="RuleBase" id="RU363032"/>
    </source>
</evidence>
<accession>L2F9N5</accession>
<dbReference type="Proteomes" id="UP000023795">
    <property type="component" value="Unassembled WGS sequence"/>
</dbReference>
<dbReference type="eggNOG" id="COG1178">
    <property type="taxonomic scope" value="Bacteria"/>
</dbReference>
<evidence type="ECO:0000256" key="6">
    <source>
        <dbReference type="ARBA" id="ARBA00022989"/>
    </source>
</evidence>
<feature type="transmembrane region" description="Helical" evidence="8">
    <location>
        <begin position="423"/>
        <end position="440"/>
    </location>
</feature>
<evidence type="ECO:0000256" key="1">
    <source>
        <dbReference type="ARBA" id="ARBA00004429"/>
    </source>
</evidence>
<feature type="transmembrane region" description="Helical" evidence="8">
    <location>
        <begin position="263"/>
        <end position="286"/>
    </location>
</feature>
<dbReference type="CDD" id="cd06261">
    <property type="entry name" value="TM_PBP2"/>
    <property type="match status" value="2"/>
</dbReference>
<comment type="subcellular location">
    <subcellularLocation>
        <location evidence="1">Cell inner membrane</location>
        <topology evidence="1">Multi-pass membrane protein</topology>
    </subcellularLocation>
    <subcellularLocation>
        <location evidence="8">Cell membrane</location>
        <topology evidence="8">Multi-pass membrane protein</topology>
    </subcellularLocation>
</comment>
<dbReference type="Pfam" id="PF00528">
    <property type="entry name" value="BPD_transp_1"/>
    <property type="match status" value="2"/>
</dbReference>
<dbReference type="PATRIC" id="fig|1230338.3.peg.1110"/>
<gene>
    <name evidence="10" type="ORF">MOMA_05100</name>
</gene>
<evidence type="ECO:0000313" key="11">
    <source>
        <dbReference type="Proteomes" id="UP000023795"/>
    </source>
</evidence>
<comment type="caution">
    <text evidence="10">The sequence shown here is derived from an EMBL/GenBank/DDBJ whole genome shotgun (WGS) entry which is preliminary data.</text>
</comment>
<feature type="transmembrane region" description="Helical" evidence="8">
    <location>
        <begin position="71"/>
        <end position="93"/>
    </location>
</feature>
<dbReference type="PANTHER" id="PTHR43357:SF3">
    <property type="entry name" value="FE(3+)-TRANSPORT SYSTEM PERMEASE PROTEIN FBPB 2"/>
    <property type="match status" value="1"/>
</dbReference>
<evidence type="ECO:0000259" key="9">
    <source>
        <dbReference type="PROSITE" id="PS50928"/>
    </source>
</evidence>
<feature type="transmembrane region" description="Helical" evidence="8">
    <location>
        <begin position="220"/>
        <end position="237"/>
    </location>
</feature>
<comment type="similarity">
    <text evidence="8">Belongs to the binding-protein-dependent transport system permease family.</text>
</comment>
<feature type="domain" description="ABC transmembrane type-1" evidence="9">
    <location>
        <begin position="35"/>
        <end position="236"/>
    </location>
</feature>
<dbReference type="GO" id="GO:0005886">
    <property type="term" value="C:plasma membrane"/>
    <property type="evidence" value="ECO:0007669"/>
    <property type="project" value="UniProtKB-SubCell"/>
</dbReference>
<keyword evidence="4" id="KW-0997">Cell inner membrane</keyword>
<reference evidence="10 11" key="1">
    <citation type="journal article" date="2013" name="Genome Announc.">
        <title>Genome Sequence of Moraxella macacae 0408225, a Novel Bacterial Species Isolated from a Cynomolgus Macaque with Epistaxis.</title>
        <authorList>
            <person name="Ladner J.T."/>
            <person name="Whitehouse C.A."/>
            <person name="Koroleva G.I."/>
            <person name="Palacios G.F."/>
        </authorList>
    </citation>
    <scope>NUCLEOTIDE SEQUENCE [LARGE SCALE GENOMIC DNA]</scope>
    <source>
        <strain evidence="10 11">0408225</strain>
    </source>
</reference>